<keyword evidence="2" id="KW-1185">Reference proteome</keyword>
<organism evidence="1 2">
    <name type="scientific">Ideonella azotifigens</name>
    <dbReference type="NCBI Taxonomy" id="513160"/>
    <lineage>
        <taxon>Bacteria</taxon>
        <taxon>Pseudomonadati</taxon>
        <taxon>Pseudomonadota</taxon>
        <taxon>Betaproteobacteria</taxon>
        <taxon>Burkholderiales</taxon>
        <taxon>Sphaerotilaceae</taxon>
        <taxon>Ideonella</taxon>
    </lineage>
</organism>
<comment type="caution">
    <text evidence="1">The sequence shown here is derived from an EMBL/GenBank/DDBJ whole genome shotgun (WGS) entry which is preliminary data.</text>
</comment>
<proteinExistence type="predicted"/>
<evidence type="ECO:0000313" key="2">
    <source>
        <dbReference type="Proteomes" id="UP001500279"/>
    </source>
</evidence>
<dbReference type="PIRSF" id="PIRSF020565">
    <property type="entry name" value="3Ho_Ac_ACP_DH_prd"/>
    <property type="match status" value="1"/>
</dbReference>
<reference evidence="2" key="1">
    <citation type="journal article" date="2019" name="Int. J. Syst. Evol. Microbiol.">
        <title>The Global Catalogue of Microorganisms (GCM) 10K type strain sequencing project: providing services to taxonomists for standard genome sequencing and annotation.</title>
        <authorList>
            <consortium name="The Broad Institute Genomics Platform"/>
            <consortium name="The Broad Institute Genome Sequencing Center for Infectious Disease"/>
            <person name="Wu L."/>
            <person name="Ma J."/>
        </authorList>
    </citation>
    <scope>NUCLEOTIDE SEQUENCE [LARGE SCALE GENOMIC DNA]</scope>
    <source>
        <strain evidence="2">JCM 15503</strain>
    </source>
</reference>
<evidence type="ECO:0000313" key="1">
    <source>
        <dbReference type="EMBL" id="GAA0760434.1"/>
    </source>
</evidence>
<dbReference type="RefSeq" id="WP_141289876.1">
    <property type="nucleotide sequence ID" value="NZ_BAAAEW010000026.1"/>
</dbReference>
<dbReference type="Pfam" id="PF22817">
    <property type="entry name" value="ApeP-like"/>
    <property type="match status" value="1"/>
</dbReference>
<name>A0ABN1KAP7_9BURK</name>
<accession>A0ABN1KAP7</accession>
<dbReference type="Proteomes" id="UP001500279">
    <property type="component" value="Unassembled WGS sequence"/>
</dbReference>
<gene>
    <name evidence="1" type="ORF">GCM10009107_42940</name>
</gene>
<dbReference type="InterPro" id="IPR016776">
    <property type="entry name" value="ApeP-like_dehydratase"/>
</dbReference>
<protein>
    <submittedName>
        <fullName evidence="1">Hotdog family protein</fullName>
    </submittedName>
</protein>
<dbReference type="InterPro" id="IPR029069">
    <property type="entry name" value="HotDog_dom_sf"/>
</dbReference>
<dbReference type="EMBL" id="BAAAEW010000026">
    <property type="protein sequence ID" value="GAA0760434.1"/>
    <property type="molecule type" value="Genomic_DNA"/>
</dbReference>
<dbReference type="Gene3D" id="3.10.129.10">
    <property type="entry name" value="Hotdog Thioesterase"/>
    <property type="match status" value="1"/>
</dbReference>
<sequence>MADTEDWQIQELVPHAGRMCLLDRLVSVEGETLIAEVELREDHLFLDSLGPGTGVGAWVGIEYMAQAVAAWAGAQARAAGEAPKIGFLLGSRRYRCELPRFERGQVLQVVARREYQADNGLGQFACEIRLADRVVASAQVTVFGPDDPEKFIRGETT</sequence>
<dbReference type="SUPFAM" id="SSF54637">
    <property type="entry name" value="Thioesterase/thiol ester dehydrase-isomerase"/>
    <property type="match status" value="1"/>
</dbReference>